<dbReference type="PANTHER" id="PTHR35169">
    <property type="entry name" value="FE2OG DIOXYGENASE DOMAIN-CONTAINING PROTEIN"/>
    <property type="match status" value="1"/>
</dbReference>
<sequence>MSASRFVVAVLVLGVVRLSSGWILTQNHPHLRFFRTTTTPTRSDFRHGLTLQQAVRGVAAAGVEPDEWEALRPRLAAVCRDCIDQDLESDGILFLPSLTGDPESQFAGIAGRVLLLSIDSWVAEDGVVLLFDAATAAIDELLQDETVRTTEGHAQPILLYIQPENVTSVVQSDSMQMENLLQTLISNDIDQYGLADIVGGDVGFGLPLTTVVPTDQFEVDGATVRDPLQRTEFWDTSSVLVFDGLVTRDLRQRLLELILDETNSDEKWDDVANGPNPSRWVRGGLMDIPAGQGSTDEAEESDSLGGYGLTDEAIDELCFEDHEAIEEFESIVSALFPHMRIARLPEAVLGSSVSPLTANAPIHGHSFKYHIDADPNLVPQSPWADVYGRYPNRTPGKPRFISCLVYLNDEWDYDAWGAPTRFLDYATESACDIQPKPGRIVFMDQDVTHTVVAPMSAAGLRPRYSLVWKLILHPTRYNQDMTDLAGPGRNWPAPTLIGSAKR</sequence>
<feature type="signal peptide" evidence="1">
    <location>
        <begin position="1"/>
        <end position="21"/>
    </location>
</feature>
<feature type="chain" id="PRO_5035431580" description="Prolyl 4-hydroxylase alpha subunit Fe(2+) 2OG dioxygenase domain-containing protein" evidence="1">
    <location>
        <begin position="22"/>
        <end position="502"/>
    </location>
</feature>
<keyword evidence="1" id="KW-0732">Signal</keyword>
<name>A0A8J9X858_PHATR</name>
<dbReference type="Pfam" id="PF13640">
    <property type="entry name" value="2OG-FeII_Oxy_3"/>
    <property type="match status" value="1"/>
</dbReference>
<evidence type="ECO:0000259" key="2">
    <source>
        <dbReference type="Pfam" id="PF13640"/>
    </source>
</evidence>
<feature type="domain" description="Prolyl 4-hydroxylase alpha subunit Fe(2+) 2OG dioxygenase" evidence="2">
    <location>
        <begin position="363"/>
        <end position="466"/>
    </location>
</feature>
<evidence type="ECO:0000256" key="1">
    <source>
        <dbReference type="SAM" id="SignalP"/>
    </source>
</evidence>
<protein>
    <recommendedName>
        <fullName evidence="2">Prolyl 4-hydroxylase alpha subunit Fe(2+) 2OG dioxygenase domain-containing protein</fullName>
    </recommendedName>
</protein>
<reference evidence="3" key="1">
    <citation type="submission" date="2022-02" db="EMBL/GenBank/DDBJ databases">
        <authorList>
            <person name="Giguere J D."/>
        </authorList>
    </citation>
    <scope>NUCLEOTIDE SEQUENCE</scope>
    <source>
        <strain evidence="3">CCAP 1055/1</strain>
    </source>
</reference>
<dbReference type="InterPro" id="IPR044862">
    <property type="entry name" value="Pro_4_hyd_alph_FE2OG_OXY"/>
</dbReference>
<dbReference type="Gene3D" id="2.60.120.620">
    <property type="entry name" value="q2cbj1_9rhob like domain"/>
    <property type="match status" value="1"/>
</dbReference>
<accession>A0A8J9X858</accession>
<dbReference type="PANTHER" id="PTHR35169:SF1">
    <property type="entry name" value="PROLYL 4-HYDROXYLASE ALPHA SUBUNIT FE(2+) 2OG DIOXYGENASE DOMAIN-CONTAINING PROTEIN"/>
    <property type="match status" value="1"/>
</dbReference>
<gene>
    <name evidence="3" type="ORF">PTTT1_LOCUS49878</name>
</gene>
<organism evidence="3">
    <name type="scientific">Phaeodactylum tricornutum</name>
    <name type="common">Diatom</name>
    <dbReference type="NCBI Taxonomy" id="2850"/>
    <lineage>
        <taxon>Eukaryota</taxon>
        <taxon>Sar</taxon>
        <taxon>Stramenopiles</taxon>
        <taxon>Ochrophyta</taxon>
        <taxon>Bacillariophyta</taxon>
        <taxon>Bacillariophyceae</taxon>
        <taxon>Bacillariophycidae</taxon>
        <taxon>Naviculales</taxon>
        <taxon>Phaeodactylaceae</taxon>
        <taxon>Phaeodactylum</taxon>
    </lineage>
</organism>
<proteinExistence type="predicted"/>
<dbReference type="Proteomes" id="UP000836788">
    <property type="component" value="Chromosome 7"/>
</dbReference>
<evidence type="ECO:0000313" key="3">
    <source>
        <dbReference type="EMBL" id="CAG9292917.1"/>
    </source>
</evidence>
<dbReference type="AlphaFoldDB" id="A0A8J9X858"/>
<dbReference type="EMBL" id="OU594948">
    <property type="protein sequence ID" value="CAG9292917.1"/>
    <property type="molecule type" value="Genomic_DNA"/>
</dbReference>